<organism evidence="2 3">
    <name type="scientific">Halodesulfovibrio marinisediminis DSM 17456</name>
    <dbReference type="NCBI Taxonomy" id="1121457"/>
    <lineage>
        <taxon>Bacteria</taxon>
        <taxon>Pseudomonadati</taxon>
        <taxon>Thermodesulfobacteriota</taxon>
        <taxon>Desulfovibrionia</taxon>
        <taxon>Desulfovibrionales</taxon>
        <taxon>Desulfovibrionaceae</taxon>
        <taxon>Halodesulfovibrio</taxon>
    </lineage>
</organism>
<dbReference type="PANTHER" id="PTHR39418">
    <property type="entry name" value="DEHYDROGENASE-RELATED"/>
    <property type="match status" value="1"/>
</dbReference>
<dbReference type="OrthoDB" id="9767940at2"/>
<evidence type="ECO:0000313" key="2">
    <source>
        <dbReference type="EMBL" id="SIN80781.1"/>
    </source>
</evidence>
<evidence type="ECO:0000259" key="1">
    <source>
        <dbReference type="SMART" id="SM00852"/>
    </source>
</evidence>
<dbReference type="CDD" id="cd03522">
    <property type="entry name" value="MoeA_like"/>
    <property type="match status" value="1"/>
</dbReference>
<sequence length="553" mass="59618">MGHDIIIQGDEKPIGEYSYEEFKDMATLFHNYPAPGLMLGGYMVEAAKACMSEDVLYEIISETSWCLPDAAQMLTPCTMGNGWLKVVNFGRYAVTLYNKYNGEGVRVSLCPEKMEQYEELTTWLYKRKPKAEQDTEKLQREIALAGASICNISPVKVSGKHLIKRSKGTIADCPVCGEPYPQKYGSICRACQGESPYEEVSVVDRTRVVPSNVSVVPLEEAVGKTALHDMTEINPGKSKGPLFRKGHVFEVGDLCRLQRIGKNSVYVVDGDVDGSWVHENQCATHFANKMAGEFVKAGGSAKEGKVELISQEAGMLVVDTKTLEAFNHIPGVMAACRKGFSLVKKGVSIAGTRAIPLYLERAVFDTAIQVLGEEPVFSVKPLRAAKAGVLITGNEVFDGLIQDKFEGIIETKLAALGSSIEQVIICQDDRSRIADAAKSLVKQGCDLIITTAGLSVDPDDVTRAGLVDAGLKNILYGAPVLPGAMTLIGSLQGVQTLGVPACALFHKHTSLDIILPRLLAGLAITRSDLAAIANGGMCMDCSHCSFPKCAFGK</sequence>
<dbReference type="Pfam" id="PF02663">
    <property type="entry name" value="FmdE"/>
    <property type="match status" value="1"/>
</dbReference>
<dbReference type="InterPro" id="IPR057035">
    <property type="entry name" value="Znf-Tbcl_FmdE"/>
</dbReference>
<dbReference type="AlphaFoldDB" id="A0A1N6ECT6"/>
<dbReference type="RefSeq" id="WP_074215722.1">
    <property type="nucleotide sequence ID" value="NZ_FSRG01000003.1"/>
</dbReference>
<name>A0A1N6ECT6_9BACT</name>
<dbReference type="InterPro" id="IPR036425">
    <property type="entry name" value="MoaB/Mog-like_dom_sf"/>
</dbReference>
<accession>A0A1N6ECT6</accession>
<dbReference type="PANTHER" id="PTHR39418:SF1">
    <property type="entry name" value="DEHYDROGENASE"/>
    <property type="match status" value="1"/>
</dbReference>
<dbReference type="InterPro" id="IPR003814">
    <property type="entry name" value="FmdEsu_dom"/>
</dbReference>
<proteinExistence type="predicted"/>
<dbReference type="EMBL" id="FSRG01000003">
    <property type="protein sequence ID" value="SIN80781.1"/>
    <property type="molecule type" value="Genomic_DNA"/>
</dbReference>
<protein>
    <submittedName>
        <fullName evidence="2">Formylmethanofuran dehydrogenase subunit E</fullName>
    </submittedName>
</protein>
<dbReference type="InterPro" id="IPR001453">
    <property type="entry name" value="MoaB/Mog_dom"/>
</dbReference>
<dbReference type="STRING" id="1121457.SAMN02745161_0892"/>
<dbReference type="Pfam" id="PF23475">
    <property type="entry name" value="zf-Tbcl_FmdE"/>
    <property type="match status" value="1"/>
</dbReference>
<dbReference type="SUPFAM" id="SSF53218">
    <property type="entry name" value="Molybdenum cofactor biosynthesis proteins"/>
    <property type="match status" value="1"/>
</dbReference>
<dbReference type="Pfam" id="PF00994">
    <property type="entry name" value="MoCF_biosynth"/>
    <property type="match status" value="1"/>
</dbReference>
<feature type="domain" description="MoaB/Mog" evidence="1">
    <location>
        <begin position="388"/>
        <end position="520"/>
    </location>
</feature>
<dbReference type="Gene3D" id="3.30.60.80">
    <property type="match status" value="1"/>
</dbReference>
<reference evidence="3" key="1">
    <citation type="submission" date="2016-11" db="EMBL/GenBank/DDBJ databases">
        <authorList>
            <person name="Varghese N."/>
            <person name="Submissions S."/>
        </authorList>
    </citation>
    <scope>NUCLEOTIDE SEQUENCE [LARGE SCALE GENOMIC DNA]</scope>
    <source>
        <strain evidence="3">DSM 17456</strain>
    </source>
</reference>
<dbReference type="InterPro" id="IPR053194">
    <property type="entry name" value="tRNA_methyltr_O"/>
</dbReference>
<dbReference type="Gene3D" id="3.30.1330.130">
    <property type="match status" value="1"/>
</dbReference>
<keyword evidence="3" id="KW-1185">Reference proteome</keyword>
<dbReference type="UniPathway" id="UPA00344"/>
<dbReference type="Gene3D" id="3.40.980.10">
    <property type="entry name" value="MoaB/Mog-like domain"/>
    <property type="match status" value="1"/>
</dbReference>
<evidence type="ECO:0000313" key="3">
    <source>
        <dbReference type="Proteomes" id="UP000184694"/>
    </source>
</evidence>
<dbReference type="SUPFAM" id="SSF143555">
    <property type="entry name" value="FwdE-like"/>
    <property type="match status" value="1"/>
</dbReference>
<dbReference type="SMART" id="SM00852">
    <property type="entry name" value="MoCF_biosynth"/>
    <property type="match status" value="1"/>
</dbReference>
<gene>
    <name evidence="2" type="ORF">SAMN02745161_0892</name>
</gene>
<dbReference type="Proteomes" id="UP000184694">
    <property type="component" value="Unassembled WGS sequence"/>
</dbReference>